<gene>
    <name evidence="1" type="ORF">LCGC14_2542980</name>
</gene>
<reference evidence="1" key="1">
    <citation type="journal article" date="2015" name="Nature">
        <title>Complex archaea that bridge the gap between prokaryotes and eukaryotes.</title>
        <authorList>
            <person name="Spang A."/>
            <person name="Saw J.H."/>
            <person name="Jorgensen S.L."/>
            <person name="Zaremba-Niedzwiedzka K."/>
            <person name="Martijn J."/>
            <person name="Lind A.E."/>
            <person name="van Eijk R."/>
            <person name="Schleper C."/>
            <person name="Guy L."/>
            <person name="Ettema T.J."/>
        </authorList>
    </citation>
    <scope>NUCLEOTIDE SEQUENCE</scope>
</reference>
<comment type="caution">
    <text evidence="1">The sequence shown here is derived from an EMBL/GenBank/DDBJ whole genome shotgun (WGS) entry which is preliminary data.</text>
</comment>
<protein>
    <submittedName>
        <fullName evidence="1">Uncharacterized protein</fullName>
    </submittedName>
</protein>
<name>A0A0F9D1S5_9ZZZZ</name>
<dbReference type="AlphaFoldDB" id="A0A0F9D1S5"/>
<proteinExistence type="predicted"/>
<accession>A0A0F9D1S5</accession>
<organism evidence="1">
    <name type="scientific">marine sediment metagenome</name>
    <dbReference type="NCBI Taxonomy" id="412755"/>
    <lineage>
        <taxon>unclassified sequences</taxon>
        <taxon>metagenomes</taxon>
        <taxon>ecological metagenomes</taxon>
    </lineage>
</organism>
<sequence>MSIKYPRCAKRKMDDNGKVLISDGDWNLESYDNDNGPVIYHKPCKMWTVELNRKYPRCISCGKSIPSSMITGFTLMNWEYANNPEYFVQFEDEEENHNINEVRQHNKGDLT</sequence>
<dbReference type="EMBL" id="LAZR01041542">
    <property type="protein sequence ID" value="KKL11716.1"/>
    <property type="molecule type" value="Genomic_DNA"/>
</dbReference>
<evidence type="ECO:0000313" key="1">
    <source>
        <dbReference type="EMBL" id="KKL11716.1"/>
    </source>
</evidence>